<dbReference type="EMBL" id="MPUH01000603">
    <property type="protein sequence ID" value="OMJ76923.1"/>
    <property type="molecule type" value="Genomic_DNA"/>
</dbReference>
<keyword evidence="2" id="KW-1185">Reference proteome</keyword>
<accession>A0A1R2BJH1</accession>
<dbReference type="AlphaFoldDB" id="A0A1R2BJH1"/>
<organism evidence="1 2">
    <name type="scientific">Stentor coeruleus</name>
    <dbReference type="NCBI Taxonomy" id="5963"/>
    <lineage>
        <taxon>Eukaryota</taxon>
        <taxon>Sar</taxon>
        <taxon>Alveolata</taxon>
        <taxon>Ciliophora</taxon>
        <taxon>Postciliodesmatophora</taxon>
        <taxon>Heterotrichea</taxon>
        <taxon>Heterotrichida</taxon>
        <taxon>Stentoridae</taxon>
        <taxon>Stentor</taxon>
    </lineage>
</organism>
<reference evidence="1 2" key="1">
    <citation type="submission" date="2016-11" db="EMBL/GenBank/DDBJ databases">
        <title>The macronuclear genome of Stentor coeruleus: a giant cell with tiny introns.</title>
        <authorList>
            <person name="Slabodnick M."/>
            <person name="Ruby J.G."/>
            <person name="Reiff S.B."/>
            <person name="Swart E.C."/>
            <person name="Gosai S."/>
            <person name="Prabakaran S."/>
            <person name="Witkowska E."/>
            <person name="Larue G.E."/>
            <person name="Fisher S."/>
            <person name="Freeman R.M."/>
            <person name="Gunawardena J."/>
            <person name="Chu W."/>
            <person name="Stover N.A."/>
            <person name="Gregory B.D."/>
            <person name="Nowacki M."/>
            <person name="Derisi J."/>
            <person name="Roy S.W."/>
            <person name="Marshall W.F."/>
            <person name="Sood P."/>
        </authorList>
    </citation>
    <scope>NUCLEOTIDE SEQUENCE [LARGE SCALE GENOMIC DNA]</scope>
    <source>
        <strain evidence="1">WM001</strain>
    </source>
</reference>
<gene>
    <name evidence="1" type="ORF">SteCoe_23589</name>
</gene>
<dbReference type="Proteomes" id="UP000187209">
    <property type="component" value="Unassembled WGS sequence"/>
</dbReference>
<proteinExistence type="predicted"/>
<sequence length="437" mass="50483">MKKCEICCINFTDQFIIPISTCEKHFMCTNCFGSISKVISTSNESCEDCINFFSPKPKSPNDLNNKKCSYCSSSKINEMLCSSHYPCSSCIDKIRSDAIKSKCFSCLKVSKHFCLNCKGCNGLIKMPLCKDHYYCKSCLYESYESYESYDHDDFGLEELTLNCIECNLLILNHNPTKCTLCKENINDLDTVLAQGHLICKKCDDIISDNKNYIQFLFCEVCKNILTNRKESKYNNKNSLSLEENKLEPSHKSQENMQDRVIIKDKEESKNMQDRVIINGNNIKLQENLVAKIQNTLENVSVPRNIYPQMLKCHGQYWNLLECNHPACDICFTESFRFNYNDFITKLINKDANSLNSYSYEIKCPREDCTCRFCYPFDKFRNTALSILAERNVNEFVCDYYGMIFEGIRIVFKVCGHCCNIYGFIFGQGNCIYCGYSS</sequence>
<evidence type="ECO:0000313" key="2">
    <source>
        <dbReference type="Proteomes" id="UP000187209"/>
    </source>
</evidence>
<evidence type="ECO:0000313" key="1">
    <source>
        <dbReference type="EMBL" id="OMJ76923.1"/>
    </source>
</evidence>
<name>A0A1R2BJH1_9CILI</name>
<comment type="caution">
    <text evidence="1">The sequence shown here is derived from an EMBL/GenBank/DDBJ whole genome shotgun (WGS) entry which is preliminary data.</text>
</comment>
<protein>
    <submittedName>
        <fullName evidence="1">Uncharacterized protein</fullName>
    </submittedName>
</protein>